<reference evidence="2 3" key="1">
    <citation type="submission" date="2022-07" db="EMBL/GenBank/DDBJ databases">
        <title>Genome-wide signatures of adaptation to extreme environments.</title>
        <authorList>
            <person name="Cho C.H."/>
            <person name="Yoon H.S."/>
        </authorList>
    </citation>
    <scope>NUCLEOTIDE SEQUENCE [LARGE SCALE GENOMIC DNA]</scope>
    <source>
        <strain evidence="2 3">DBV 063 E5</strain>
    </source>
</reference>
<evidence type="ECO:0000313" key="2">
    <source>
        <dbReference type="EMBL" id="KAK4536864.1"/>
    </source>
</evidence>
<keyword evidence="3" id="KW-1185">Reference proteome</keyword>
<evidence type="ECO:0000256" key="1">
    <source>
        <dbReference type="SAM" id="MobiDB-lite"/>
    </source>
</evidence>
<dbReference type="AlphaFoldDB" id="A0AAV9IX65"/>
<proteinExistence type="predicted"/>
<gene>
    <name evidence="2" type="ORF">CDCA_CDCA10G2889</name>
</gene>
<organism evidence="2 3">
    <name type="scientific">Cyanidium caldarium</name>
    <name type="common">Red alga</name>
    <dbReference type="NCBI Taxonomy" id="2771"/>
    <lineage>
        <taxon>Eukaryota</taxon>
        <taxon>Rhodophyta</taxon>
        <taxon>Bangiophyceae</taxon>
        <taxon>Cyanidiales</taxon>
        <taxon>Cyanidiaceae</taxon>
        <taxon>Cyanidium</taxon>
    </lineage>
</organism>
<protein>
    <submittedName>
        <fullName evidence="2">Uncharacterized protein</fullName>
    </submittedName>
</protein>
<accession>A0AAV9IX65</accession>
<evidence type="ECO:0000313" key="3">
    <source>
        <dbReference type="Proteomes" id="UP001301350"/>
    </source>
</evidence>
<dbReference type="Proteomes" id="UP001301350">
    <property type="component" value="Unassembled WGS sequence"/>
</dbReference>
<dbReference type="EMBL" id="JANCYW010000010">
    <property type="protein sequence ID" value="KAK4536864.1"/>
    <property type="molecule type" value="Genomic_DNA"/>
</dbReference>
<sequence length="714" mass="74942">MEELFDDQVFALSDSAQGGGGDDIASELAAVLDSERKRADTLASLRDGLSPMPNGREWAPPEPGNQTIGTGADGELPEVSAQSTVVAGSATGCSVGDGDSRAGGVDGAADAHSAGTKAADGDRAASVRSESDWRRCFVALVEQCAKAGASAPMFVRVALRARSVLGRLPPDTLSRLLAEVLLQSGGDWAVPYLQEALLVSLVRPRDVLRAFLGQPPVEQAAAVEMCAWISLVRELLEGYVLSSGDLDECTTLLQAVARLMQVAAAHAEYTSSVAALMNSVRLVTSVRAAGRRAPRAWQALSQVVDAVEDASGSDADHGHAQQSLLLAGLVLRRPVACLLCSLEAGGSAFRDSATPWRTLLILLSQEDALGAATMRLIARLWCSAQPSPAVDAALLVEIARSAAQSTASGMDTEVGGAPEPSVTRAMDLCGALVRALDMGANTVAPTDAPTKRRRVEGGHGDEAAVAAGMSAGAIEDGLEAATSPSTAAMLRVMPLRLRHDWGGIDRLHRLITRAVPVVARRLDGEATEVAYLALALALISCMVLVVGERKQATATASCTDGPDAPEALMVDTADDPLFADTVQALFRLATRLVCGGVAAEWATGPTRAPPVCWRLGVWVIFLMARAPFLLLQFVDEALVYEALQAIRLWGRRLASAAAVDGDIHTMPTPPPPAALLTRTSLERIQAAIVDAMDMRRTSGTQRPADVQQLFQLLM</sequence>
<feature type="region of interest" description="Disordered" evidence="1">
    <location>
        <begin position="102"/>
        <end position="124"/>
    </location>
</feature>
<name>A0AAV9IX65_CYACA</name>
<comment type="caution">
    <text evidence="2">The sequence shown here is derived from an EMBL/GenBank/DDBJ whole genome shotgun (WGS) entry which is preliminary data.</text>
</comment>
<feature type="region of interest" description="Disordered" evidence="1">
    <location>
        <begin position="43"/>
        <end position="68"/>
    </location>
</feature>